<dbReference type="GeneID" id="36339618"/>
<evidence type="ECO:0000313" key="2">
    <source>
        <dbReference type="Proteomes" id="UP000019149"/>
    </source>
</evidence>
<organism evidence="1 2">
    <name type="scientific">Echinococcus granulosus</name>
    <name type="common">Hydatid tapeworm</name>
    <dbReference type="NCBI Taxonomy" id="6210"/>
    <lineage>
        <taxon>Eukaryota</taxon>
        <taxon>Metazoa</taxon>
        <taxon>Spiralia</taxon>
        <taxon>Lophotrochozoa</taxon>
        <taxon>Platyhelminthes</taxon>
        <taxon>Cestoda</taxon>
        <taxon>Eucestoda</taxon>
        <taxon>Cyclophyllidea</taxon>
        <taxon>Taeniidae</taxon>
        <taxon>Echinococcus</taxon>
        <taxon>Echinococcus granulosus group</taxon>
    </lineage>
</organism>
<dbReference type="AlphaFoldDB" id="W6UJK3"/>
<dbReference type="CTD" id="36339618"/>
<dbReference type="RefSeq" id="XP_024352424.1">
    <property type="nucleotide sequence ID" value="XM_024493152.1"/>
</dbReference>
<proteinExistence type="predicted"/>
<gene>
    <name evidence="1" type="ORF">EGR_03903</name>
</gene>
<sequence>MMIISTSLLHHPPYLVKWPRGNSDVVVKHFLNFVEIRWPERNGGGSTYGRLIKSRNHTKVGQKVPSFPAGRESIRHQQKETDSIFNYMLVVDTFFADGSGSFAPRGGENRKAVNNLPPKQKESGVIRALEENLSFKTITFEKTIISLVYTSPLTINNCGGRQEMCIVVLFALQKSPPRPVHLTSIHNYRVPKSTHFVKKLAHINSFLIPDED</sequence>
<comment type="caution">
    <text evidence="1">The sequence shown here is derived from an EMBL/GenBank/DDBJ whole genome shotgun (WGS) entry which is preliminary data.</text>
</comment>
<dbReference type="Proteomes" id="UP000019149">
    <property type="component" value="Unassembled WGS sequence"/>
</dbReference>
<dbReference type="EMBL" id="APAU02000022">
    <property type="protein sequence ID" value="EUB61228.1"/>
    <property type="molecule type" value="Genomic_DNA"/>
</dbReference>
<reference evidence="1 2" key="1">
    <citation type="journal article" date="2013" name="Nat. Genet.">
        <title>The genome of the hydatid tapeworm Echinococcus granulosus.</title>
        <authorList>
            <person name="Zheng H."/>
            <person name="Zhang W."/>
            <person name="Zhang L."/>
            <person name="Zhang Z."/>
            <person name="Li J."/>
            <person name="Lu G."/>
            <person name="Zhu Y."/>
            <person name="Wang Y."/>
            <person name="Huang Y."/>
            <person name="Liu J."/>
            <person name="Kang H."/>
            <person name="Chen J."/>
            <person name="Wang L."/>
            <person name="Chen A."/>
            <person name="Yu S."/>
            <person name="Gao Z."/>
            <person name="Jin L."/>
            <person name="Gu W."/>
            <person name="Wang Z."/>
            <person name="Zhao L."/>
            <person name="Shi B."/>
            <person name="Wen H."/>
            <person name="Lin R."/>
            <person name="Jones M.K."/>
            <person name="Brejova B."/>
            <person name="Vinar T."/>
            <person name="Zhao G."/>
            <person name="McManus D.P."/>
            <person name="Chen Z."/>
            <person name="Zhou Y."/>
            <person name="Wang S."/>
        </authorList>
    </citation>
    <scope>NUCLEOTIDE SEQUENCE [LARGE SCALE GENOMIC DNA]</scope>
</reference>
<dbReference type="KEGG" id="egl:EGR_03903"/>
<evidence type="ECO:0000313" key="1">
    <source>
        <dbReference type="EMBL" id="EUB61228.1"/>
    </source>
</evidence>
<protein>
    <submittedName>
        <fullName evidence="1">Uncharacterized protein</fullName>
    </submittedName>
</protein>
<keyword evidence="2" id="KW-1185">Reference proteome</keyword>
<accession>W6UJK3</accession>
<name>W6UJK3_ECHGR</name>